<dbReference type="AlphaFoldDB" id="E9D082"/>
<gene>
    <name evidence="1" type="ORF">CPSG_03510</name>
</gene>
<dbReference type="VEuPathDB" id="FungiDB:D8B26_003269"/>
<dbReference type="HOGENOM" id="CLU_066670_0_0_1"/>
<sequence length="287" mass="33126">MSLYRDMISPSQLSLLLKGPTVKIAHASFENDTPTVICNAMPKAVVKHFSPFLDDCFPPADKLHVRRKGCDGATHVTICGGVKAAFIYIFQWMLASCRGTGLQRIERLEFAQYARLHEAATLLGIPRIQQEMATRMDKMSKSQVPIKDVRIIYENFPRDALARQIVIRSIGDAIFERRLRRWDLYKDFKLECIEYDDDIYSYIEGKKRAIREAERLENRRQERRRRKKERSKEYQPVAREPPQVVNKTVQGVVTRKGRGAQPTYVRIGLEDFGVSNQQFSRGGKGYP</sequence>
<evidence type="ECO:0000313" key="1">
    <source>
        <dbReference type="EMBL" id="EFW20335.1"/>
    </source>
</evidence>
<reference evidence="2" key="1">
    <citation type="journal article" date="2010" name="Genome Res.">
        <title>Population genomic sequencing of Coccidioides fungi reveals recent hybridization and transposon control.</title>
        <authorList>
            <person name="Neafsey D.E."/>
            <person name="Barker B.M."/>
            <person name="Sharpton T.J."/>
            <person name="Stajich J.E."/>
            <person name="Park D.J."/>
            <person name="Whiston E."/>
            <person name="Hung C.-Y."/>
            <person name="McMahan C."/>
            <person name="White J."/>
            <person name="Sykes S."/>
            <person name="Heiman D."/>
            <person name="Young S."/>
            <person name="Zeng Q."/>
            <person name="Abouelleil A."/>
            <person name="Aftuck L."/>
            <person name="Bessette D."/>
            <person name="Brown A."/>
            <person name="FitzGerald M."/>
            <person name="Lui A."/>
            <person name="Macdonald J.P."/>
            <person name="Priest M."/>
            <person name="Orbach M.J."/>
            <person name="Galgiani J.N."/>
            <person name="Kirkland T.N."/>
            <person name="Cole G.T."/>
            <person name="Birren B.W."/>
            <person name="Henn M.R."/>
            <person name="Taylor J.W."/>
            <person name="Rounsley S.D."/>
        </authorList>
    </citation>
    <scope>NUCLEOTIDE SEQUENCE [LARGE SCALE GENOMIC DNA]</scope>
    <source>
        <strain evidence="2">RMSCC 757 / Silveira</strain>
    </source>
</reference>
<dbReference type="Proteomes" id="UP000002497">
    <property type="component" value="Unassembled WGS sequence"/>
</dbReference>
<protein>
    <submittedName>
        <fullName evidence="1">Uncharacterized protein</fullName>
    </submittedName>
</protein>
<dbReference type="eggNOG" id="ENOG502RQVS">
    <property type="taxonomic scope" value="Eukaryota"/>
</dbReference>
<organism evidence="2">
    <name type="scientific">Coccidioides posadasii (strain RMSCC 757 / Silveira)</name>
    <name type="common">Valley fever fungus</name>
    <dbReference type="NCBI Taxonomy" id="443226"/>
    <lineage>
        <taxon>Eukaryota</taxon>
        <taxon>Fungi</taxon>
        <taxon>Dikarya</taxon>
        <taxon>Ascomycota</taxon>
        <taxon>Pezizomycotina</taxon>
        <taxon>Eurotiomycetes</taxon>
        <taxon>Eurotiomycetidae</taxon>
        <taxon>Onygenales</taxon>
        <taxon>Onygenaceae</taxon>
        <taxon>Coccidioides</taxon>
    </lineage>
</organism>
<reference evidence="2" key="2">
    <citation type="submission" date="2010-03" db="EMBL/GenBank/DDBJ databases">
        <title>The genome sequence of Coccidioides posadasii strain Silveira.</title>
        <authorList>
            <consortium name="The Broad Institute Genome Sequencing Center for Infectious Disease"/>
            <person name="Neafsey D."/>
            <person name="Orbach M."/>
            <person name="Henn M.R."/>
            <person name="Cole G.T."/>
            <person name="Galgiani J."/>
            <person name="Gardner M.J."/>
            <person name="Kirkland T.N."/>
            <person name="Taylor J.W."/>
            <person name="Young S.K."/>
            <person name="Zeng Q."/>
            <person name="Koehrsen M."/>
            <person name="Alvarado L."/>
            <person name="Berlin A."/>
            <person name="Borenstein D."/>
            <person name="Chapman S.B."/>
            <person name="Chen Z."/>
            <person name="Engels R."/>
            <person name="Freedman E."/>
            <person name="Gellesch M."/>
            <person name="Goldberg J."/>
            <person name="Griggs A."/>
            <person name="Gujja S."/>
            <person name="Heilman E."/>
            <person name="Heiman D."/>
            <person name="Howarth C."/>
            <person name="Jen D."/>
            <person name="Larson L."/>
            <person name="Mehta T."/>
            <person name="Neiman D."/>
            <person name="Park D."/>
            <person name="Pearson M."/>
            <person name="Richards J."/>
            <person name="Roberts A."/>
            <person name="Saif S."/>
            <person name="Shea T."/>
            <person name="Shenoy N."/>
            <person name="Sisk P."/>
            <person name="Stolte C."/>
            <person name="Sykes S."/>
            <person name="Walk T."/>
            <person name="White J."/>
            <person name="Yandava C."/>
            <person name="Haas B."/>
            <person name="Nusbaum C."/>
            <person name="Birren B."/>
        </authorList>
    </citation>
    <scope>NUCLEOTIDE SEQUENCE [LARGE SCALE GENOMIC DNA]</scope>
    <source>
        <strain evidence="2">RMSCC 757 / Silveira</strain>
    </source>
</reference>
<dbReference type="OrthoDB" id="4115494at2759"/>
<dbReference type="OMA" id="WIERMNY"/>
<dbReference type="EMBL" id="GL636489">
    <property type="protein sequence ID" value="EFW20335.1"/>
    <property type="molecule type" value="Genomic_DNA"/>
</dbReference>
<accession>E9D082</accession>
<keyword evidence="2" id="KW-1185">Reference proteome</keyword>
<evidence type="ECO:0000313" key="2">
    <source>
        <dbReference type="Proteomes" id="UP000002497"/>
    </source>
</evidence>
<proteinExistence type="predicted"/>
<dbReference type="VEuPathDB" id="FungiDB:CPSG_03510"/>
<name>E9D082_COCPS</name>